<dbReference type="InterPro" id="IPR036383">
    <property type="entry name" value="TSP1_rpt_sf"/>
</dbReference>
<dbReference type="PROSITE" id="PS50092">
    <property type="entry name" value="TSP1"/>
    <property type="match status" value="1"/>
</dbReference>
<feature type="region of interest" description="Disordered" evidence="1">
    <location>
        <begin position="27"/>
        <end position="53"/>
    </location>
</feature>
<evidence type="ECO:0000256" key="1">
    <source>
        <dbReference type="SAM" id="MobiDB-lite"/>
    </source>
</evidence>
<reference evidence="2 3" key="1">
    <citation type="submission" date="2021-06" db="EMBL/GenBank/DDBJ databases">
        <authorList>
            <person name="Palmer J.M."/>
        </authorList>
    </citation>
    <scope>NUCLEOTIDE SEQUENCE [LARGE SCALE GENOMIC DNA]</scope>
    <source>
        <strain evidence="2 3">GA_2019</strain>
        <tissue evidence="2">Muscle</tissue>
    </source>
</reference>
<protein>
    <submittedName>
        <fullName evidence="2">Uncharacterized protein</fullName>
    </submittedName>
</protein>
<dbReference type="SUPFAM" id="SSF82895">
    <property type="entry name" value="TSP-1 type 1 repeat"/>
    <property type="match status" value="1"/>
</dbReference>
<feature type="non-terminal residue" evidence="2">
    <location>
        <position position="1"/>
    </location>
</feature>
<dbReference type="Proteomes" id="UP001476798">
    <property type="component" value="Unassembled WGS sequence"/>
</dbReference>
<organism evidence="2 3">
    <name type="scientific">Goodea atripinnis</name>
    <dbReference type="NCBI Taxonomy" id="208336"/>
    <lineage>
        <taxon>Eukaryota</taxon>
        <taxon>Metazoa</taxon>
        <taxon>Chordata</taxon>
        <taxon>Craniata</taxon>
        <taxon>Vertebrata</taxon>
        <taxon>Euteleostomi</taxon>
        <taxon>Actinopterygii</taxon>
        <taxon>Neopterygii</taxon>
        <taxon>Teleostei</taxon>
        <taxon>Neoteleostei</taxon>
        <taxon>Acanthomorphata</taxon>
        <taxon>Ovalentaria</taxon>
        <taxon>Atherinomorphae</taxon>
        <taxon>Cyprinodontiformes</taxon>
        <taxon>Goodeidae</taxon>
        <taxon>Goodea</taxon>
    </lineage>
</organism>
<sequence>GWMAWSLWSACDDSGFQTRSRVCGAQGSAPCVGNSTQRRDCNEIPGESVNSHM</sequence>
<dbReference type="InterPro" id="IPR000884">
    <property type="entry name" value="TSP1_rpt"/>
</dbReference>
<dbReference type="EMBL" id="JAHRIO010030228">
    <property type="protein sequence ID" value="MEQ2167565.1"/>
    <property type="molecule type" value="Genomic_DNA"/>
</dbReference>
<gene>
    <name evidence="2" type="ORF">GOODEAATRI_005355</name>
</gene>
<evidence type="ECO:0000313" key="3">
    <source>
        <dbReference type="Proteomes" id="UP001476798"/>
    </source>
</evidence>
<accession>A0ABV0N8C0</accession>
<dbReference type="Gene3D" id="2.20.100.10">
    <property type="entry name" value="Thrombospondin type-1 (TSP1) repeat"/>
    <property type="match status" value="1"/>
</dbReference>
<dbReference type="Pfam" id="PF00090">
    <property type="entry name" value="TSP_1"/>
    <property type="match status" value="1"/>
</dbReference>
<evidence type="ECO:0000313" key="2">
    <source>
        <dbReference type="EMBL" id="MEQ2167565.1"/>
    </source>
</evidence>
<proteinExistence type="predicted"/>
<keyword evidence="3" id="KW-1185">Reference proteome</keyword>
<name>A0ABV0N8C0_9TELE</name>
<comment type="caution">
    <text evidence="2">The sequence shown here is derived from an EMBL/GenBank/DDBJ whole genome shotgun (WGS) entry which is preliminary data.</text>
</comment>
<dbReference type="SMART" id="SM00209">
    <property type="entry name" value="TSP1"/>
    <property type="match status" value="1"/>
</dbReference>